<dbReference type="Gene3D" id="3.30.200.20">
    <property type="entry name" value="Phosphorylase Kinase, domain 1"/>
    <property type="match status" value="1"/>
</dbReference>
<dbReference type="EMBL" id="JAPVEB010000012">
    <property type="protein sequence ID" value="KAJ5253253.1"/>
    <property type="molecule type" value="Genomic_DNA"/>
</dbReference>
<evidence type="ECO:0000313" key="12">
    <source>
        <dbReference type="Proteomes" id="UP001220256"/>
    </source>
</evidence>
<keyword evidence="4 9" id="KW-0547">Nucleotide-binding</keyword>
<organism evidence="11 12">
    <name type="scientific">Penicillium chrysogenum</name>
    <name type="common">Penicillium notatum</name>
    <dbReference type="NCBI Taxonomy" id="5076"/>
    <lineage>
        <taxon>Eukaryota</taxon>
        <taxon>Fungi</taxon>
        <taxon>Dikarya</taxon>
        <taxon>Ascomycota</taxon>
        <taxon>Pezizomycotina</taxon>
        <taxon>Eurotiomycetes</taxon>
        <taxon>Eurotiomycetidae</taxon>
        <taxon>Eurotiales</taxon>
        <taxon>Aspergillaceae</taxon>
        <taxon>Penicillium</taxon>
        <taxon>Penicillium chrysogenum species complex</taxon>
    </lineage>
</organism>
<dbReference type="InterPro" id="IPR011009">
    <property type="entry name" value="Kinase-like_dom_sf"/>
</dbReference>
<name>A0ABQ8VZW0_PENCH</name>
<protein>
    <recommendedName>
        <fullName evidence="1">non-specific serine/threonine protein kinase</fullName>
        <ecNumber evidence="1">2.7.11.1</ecNumber>
    </recommendedName>
</protein>
<evidence type="ECO:0000259" key="10">
    <source>
        <dbReference type="PROSITE" id="PS50011"/>
    </source>
</evidence>
<dbReference type="InterPro" id="IPR051334">
    <property type="entry name" value="SRPK"/>
</dbReference>
<keyword evidence="6 9" id="KW-0067">ATP-binding</keyword>
<proteinExistence type="predicted"/>
<evidence type="ECO:0000313" key="11">
    <source>
        <dbReference type="EMBL" id="KAJ5253253.1"/>
    </source>
</evidence>
<dbReference type="PANTHER" id="PTHR47634">
    <property type="entry name" value="PROTEIN KINASE DOMAIN-CONTAINING PROTEIN-RELATED"/>
    <property type="match status" value="1"/>
</dbReference>
<dbReference type="SUPFAM" id="SSF56112">
    <property type="entry name" value="Protein kinase-like (PK-like)"/>
    <property type="match status" value="1"/>
</dbReference>
<evidence type="ECO:0000256" key="6">
    <source>
        <dbReference type="ARBA" id="ARBA00022840"/>
    </source>
</evidence>
<evidence type="ECO:0000256" key="2">
    <source>
        <dbReference type="ARBA" id="ARBA00022527"/>
    </source>
</evidence>
<accession>A0ABQ8VZW0</accession>
<dbReference type="PROSITE" id="PS00107">
    <property type="entry name" value="PROTEIN_KINASE_ATP"/>
    <property type="match status" value="1"/>
</dbReference>
<dbReference type="InterPro" id="IPR017441">
    <property type="entry name" value="Protein_kinase_ATP_BS"/>
</dbReference>
<evidence type="ECO:0000256" key="9">
    <source>
        <dbReference type="PROSITE-ProRule" id="PRU10141"/>
    </source>
</evidence>
<evidence type="ECO:0000256" key="4">
    <source>
        <dbReference type="ARBA" id="ARBA00022741"/>
    </source>
</evidence>
<dbReference type="PANTHER" id="PTHR47634:SF9">
    <property type="entry name" value="PROTEIN KINASE DOMAIN-CONTAINING PROTEIN-RELATED"/>
    <property type="match status" value="1"/>
</dbReference>
<dbReference type="InterPro" id="IPR000719">
    <property type="entry name" value="Prot_kinase_dom"/>
</dbReference>
<comment type="caution">
    <text evidence="11">The sequence shown here is derived from an EMBL/GenBank/DDBJ whole genome shotgun (WGS) entry which is preliminary data.</text>
</comment>
<keyword evidence="5" id="KW-0418">Kinase</keyword>
<dbReference type="Pfam" id="PF00069">
    <property type="entry name" value="Pkinase"/>
    <property type="match status" value="2"/>
</dbReference>
<dbReference type="PROSITE" id="PS50011">
    <property type="entry name" value="PROTEIN_KINASE_DOM"/>
    <property type="match status" value="1"/>
</dbReference>
<keyword evidence="12" id="KW-1185">Reference proteome</keyword>
<keyword evidence="3" id="KW-0808">Transferase</keyword>
<keyword evidence="2" id="KW-0723">Serine/threonine-protein kinase</keyword>
<reference evidence="11 12" key="1">
    <citation type="journal article" date="2023" name="IMA Fungus">
        <title>Comparative genomic study of the Penicillium genus elucidates a diverse pangenome and 15 lateral gene transfer events.</title>
        <authorList>
            <person name="Petersen C."/>
            <person name="Sorensen T."/>
            <person name="Nielsen M.R."/>
            <person name="Sondergaard T.E."/>
            <person name="Sorensen J.L."/>
            <person name="Fitzpatrick D.A."/>
            <person name="Frisvad J.C."/>
            <person name="Nielsen K.L."/>
        </authorList>
    </citation>
    <scope>NUCLEOTIDE SEQUENCE [LARGE SCALE GENOMIC DNA]</scope>
    <source>
        <strain evidence="11 12">IBT 3361</strain>
    </source>
</reference>
<feature type="domain" description="Protein kinase" evidence="10">
    <location>
        <begin position="39"/>
        <end position="408"/>
    </location>
</feature>
<dbReference type="Gene3D" id="1.10.510.10">
    <property type="entry name" value="Transferase(Phosphotransferase) domain 1"/>
    <property type="match status" value="1"/>
</dbReference>
<evidence type="ECO:0000256" key="3">
    <source>
        <dbReference type="ARBA" id="ARBA00022679"/>
    </source>
</evidence>
<comment type="catalytic activity">
    <reaction evidence="7">
        <text>L-threonyl-[protein] + ATP = O-phospho-L-threonyl-[protein] + ADP + H(+)</text>
        <dbReference type="Rhea" id="RHEA:46608"/>
        <dbReference type="Rhea" id="RHEA-COMP:11060"/>
        <dbReference type="Rhea" id="RHEA-COMP:11605"/>
        <dbReference type="ChEBI" id="CHEBI:15378"/>
        <dbReference type="ChEBI" id="CHEBI:30013"/>
        <dbReference type="ChEBI" id="CHEBI:30616"/>
        <dbReference type="ChEBI" id="CHEBI:61977"/>
        <dbReference type="ChEBI" id="CHEBI:456216"/>
        <dbReference type="EC" id="2.7.11.1"/>
    </reaction>
</comment>
<gene>
    <name evidence="11" type="ORF">N7505_011916</name>
</gene>
<sequence length="427" mass="48561">MAEDHRIKYNWIKGVEALEEYAPGGYHPVMVGDMLKDRYHIVDKLGFGGYSTVWLAQDTYLKRYVAVKINTADSPSRETKVLKALSAPLPPSSPIHPGRDLVPKLLDEFEVQGPNGKHTCYTVTPTQCNLREISFSRLFSIEVARALSYKLVEAVAYTHSQGFIHGDIHLNNVLVKLPSSFDDLSIAQLYQQYGEPETVPVTRRDGESLSPNIPAKAVVPLFLGKYAEKFSLSDAQPLLSDFGEAFSPTLEVRLGQDCHTPPAFRAPEAKFEPQAPLTYPSDIWSLATTIWEIIGMKAIFSTDFVHGDEIVSQHIDVLGPMPSEWWQRWEGRPRFFDEQGCPTESYQENRWPSLEDSFEIGVQKWRRKLGGAVDENEKAAFLDLMRRMLSFRPEERPTVDEVLTSEWMVKWAFPDYERSQRCSLRNG</sequence>
<dbReference type="EC" id="2.7.11.1" evidence="1"/>
<evidence type="ECO:0000256" key="7">
    <source>
        <dbReference type="ARBA" id="ARBA00047899"/>
    </source>
</evidence>
<dbReference type="SMART" id="SM00220">
    <property type="entry name" value="S_TKc"/>
    <property type="match status" value="1"/>
</dbReference>
<evidence type="ECO:0000256" key="5">
    <source>
        <dbReference type="ARBA" id="ARBA00022777"/>
    </source>
</evidence>
<evidence type="ECO:0000256" key="1">
    <source>
        <dbReference type="ARBA" id="ARBA00012513"/>
    </source>
</evidence>
<dbReference type="Proteomes" id="UP001220256">
    <property type="component" value="Unassembled WGS sequence"/>
</dbReference>
<comment type="catalytic activity">
    <reaction evidence="8">
        <text>L-seryl-[protein] + ATP = O-phospho-L-seryl-[protein] + ADP + H(+)</text>
        <dbReference type="Rhea" id="RHEA:17989"/>
        <dbReference type="Rhea" id="RHEA-COMP:9863"/>
        <dbReference type="Rhea" id="RHEA-COMP:11604"/>
        <dbReference type="ChEBI" id="CHEBI:15378"/>
        <dbReference type="ChEBI" id="CHEBI:29999"/>
        <dbReference type="ChEBI" id="CHEBI:30616"/>
        <dbReference type="ChEBI" id="CHEBI:83421"/>
        <dbReference type="ChEBI" id="CHEBI:456216"/>
        <dbReference type="EC" id="2.7.11.1"/>
    </reaction>
</comment>
<evidence type="ECO:0000256" key="8">
    <source>
        <dbReference type="ARBA" id="ARBA00048679"/>
    </source>
</evidence>
<feature type="binding site" evidence="9">
    <location>
        <position position="68"/>
    </location>
    <ligand>
        <name>ATP</name>
        <dbReference type="ChEBI" id="CHEBI:30616"/>
    </ligand>
</feature>